<evidence type="ECO:0000313" key="4">
    <source>
        <dbReference type="Proteomes" id="UP000198512"/>
    </source>
</evidence>
<dbReference type="PANTHER" id="PTHR43777:SF1">
    <property type="entry name" value="MOLYBDENUM COFACTOR CYTIDYLYLTRANSFERASE"/>
    <property type="match status" value="1"/>
</dbReference>
<dbReference type="Proteomes" id="UP000198512">
    <property type="component" value="Unassembled WGS sequence"/>
</dbReference>
<keyword evidence="4" id="KW-1185">Reference proteome</keyword>
<sequence length="197" mass="20895">MPIDTEHPSQAVAGLVLAAGFSRRFGADKRYARLNSGQTLLAASLALPCTQLQDVWVVLRPEDDSTALGIPAQVQVIRSPGSDLGMGHSLASGVQHISQITVADTIAVFLGDMPWIGADSLASVLALASPEHIVVPTFQDQPGHPVLFGRRFWPALQGLTGDAGAKSVLNMNQGRVRYLPVNDPGILRDIDVPYALA</sequence>
<dbReference type="EMBL" id="FOFP01000009">
    <property type="protein sequence ID" value="SEQ75985.1"/>
    <property type="molecule type" value="Genomic_DNA"/>
</dbReference>
<dbReference type="CDD" id="cd04182">
    <property type="entry name" value="GT_2_like_f"/>
    <property type="match status" value="1"/>
</dbReference>
<keyword evidence="1" id="KW-0460">Magnesium</keyword>
<gene>
    <name evidence="3" type="ORF">SAMN05216600_109155</name>
</gene>
<evidence type="ECO:0000313" key="3">
    <source>
        <dbReference type="EMBL" id="SEQ75985.1"/>
    </source>
</evidence>
<keyword evidence="3" id="KW-0808">Transferase</keyword>
<accession>A0ABY1BFX8</accession>
<name>A0ABY1BFX8_9PSED</name>
<dbReference type="InterPro" id="IPR025877">
    <property type="entry name" value="MobA-like_NTP_Trfase"/>
</dbReference>
<evidence type="ECO:0000256" key="1">
    <source>
        <dbReference type="ARBA" id="ARBA00022842"/>
    </source>
</evidence>
<feature type="domain" description="MobA-like NTP transferase" evidence="2">
    <location>
        <begin position="14"/>
        <end position="170"/>
    </location>
</feature>
<proteinExistence type="predicted"/>
<dbReference type="SUPFAM" id="SSF53448">
    <property type="entry name" value="Nucleotide-diphospho-sugar transferases"/>
    <property type="match status" value="1"/>
</dbReference>
<organism evidence="3 4">
    <name type="scientific">Pseudomonas cuatrocienegasensis</name>
    <dbReference type="NCBI Taxonomy" id="543360"/>
    <lineage>
        <taxon>Bacteria</taxon>
        <taxon>Pseudomonadati</taxon>
        <taxon>Pseudomonadota</taxon>
        <taxon>Gammaproteobacteria</taxon>
        <taxon>Pseudomonadales</taxon>
        <taxon>Pseudomonadaceae</taxon>
        <taxon>Pseudomonas</taxon>
    </lineage>
</organism>
<dbReference type="InterPro" id="IPR029044">
    <property type="entry name" value="Nucleotide-diphossugar_trans"/>
</dbReference>
<dbReference type="Pfam" id="PF12804">
    <property type="entry name" value="NTP_transf_3"/>
    <property type="match status" value="1"/>
</dbReference>
<dbReference type="Gene3D" id="3.90.550.10">
    <property type="entry name" value="Spore Coat Polysaccharide Biosynthesis Protein SpsA, Chain A"/>
    <property type="match status" value="1"/>
</dbReference>
<dbReference type="GO" id="GO:0016779">
    <property type="term" value="F:nucleotidyltransferase activity"/>
    <property type="evidence" value="ECO:0007669"/>
    <property type="project" value="UniProtKB-KW"/>
</dbReference>
<keyword evidence="3" id="KW-0548">Nucleotidyltransferase</keyword>
<evidence type="ECO:0000259" key="2">
    <source>
        <dbReference type="Pfam" id="PF12804"/>
    </source>
</evidence>
<reference evidence="3 4" key="1">
    <citation type="submission" date="2016-10" db="EMBL/GenBank/DDBJ databases">
        <authorList>
            <person name="Varghese N."/>
            <person name="Submissions S."/>
        </authorList>
    </citation>
    <scope>NUCLEOTIDE SEQUENCE [LARGE SCALE GENOMIC DNA]</scope>
    <source>
        <strain evidence="3 4">CIP 109853</strain>
    </source>
</reference>
<comment type="caution">
    <text evidence="3">The sequence shown here is derived from an EMBL/GenBank/DDBJ whole genome shotgun (WGS) entry which is preliminary data.</text>
</comment>
<dbReference type="PANTHER" id="PTHR43777">
    <property type="entry name" value="MOLYBDENUM COFACTOR CYTIDYLYLTRANSFERASE"/>
    <property type="match status" value="1"/>
</dbReference>
<protein>
    <submittedName>
        <fullName evidence="3">Molybdenum cofactor cytidylyltransferase</fullName>
    </submittedName>
</protein>
<dbReference type="RefSeq" id="WP_341864816.1">
    <property type="nucleotide sequence ID" value="NZ_FOFP01000009.1"/>
</dbReference>